<dbReference type="PANTHER" id="PTHR33077">
    <property type="entry name" value="PROTEIN TIFY 4A-RELATED-RELATED"/>
    <property type="match status" value="1"/>
</dbReference>
<evidence type="ECO:0000256" key="1">
    <source>
        <dbReference type="ARBA" id="ARBA00008614"/>
    </source>
</evidence>
<comment type="caution">
    <text evidence="6">The sequence shown here is derived from an EMBL/GenBank/DDBJ whole genome shotgun (WGS) entry which is preliminary data.</text>
</comment>
<name>A0A833WE29_JUGRE</name>
<dbReference type="EMBL" id="LIHL02000015">
    <property type="protein sequence ID" value="KAF5445553.1"/>
    <property type="molecule type" value="Genomic_DNA"/>
</dbReference>
<proteinExistence type="inferred from homology"/>
<dbReference type="GO" id="GO:0009611">
    <property type="term" value="P:response to wounding"/>
    <property type="evidence" value="ECO:0007669"/>
    <property type="project" value="UniProtKB-UniRule"/>
</dbReference>
<feature type="region of interest" description="Disordered" evidence="3">
    <location>
        <begin position="373"/>
        <end position="408"/>
    </location>
</feature>
<feature type="compositionally biased region" description="Polar residues" evidence="3">
    <location>
        <begin position="381"/>
        <end position="408"/>
    </location>
</feature>
<evidence type="ECO:0000259" key="5">
    <source>
        <dbReference type="PROSITE" id="PS51320"/>
    </source>
</evidence>
<comment type="domain">
    <text evidence="2">The jas domain is required for interaction with COI1.</text>
</comment>
<accession>A0A833WE29</accession>
<protein>
    <recommendedName>
        <fullName evidence="2">Protein TIFY</fullName>
    </recommendedName>
    <alternativeName>
        <fullName evidence="2">Jasmonate ZIM domain-containing protein</fullName>
    </alternativeName>
</protein>
<evidence type="ECO:0000313" key="7">
    <source>
        <dbReference type="Proteomes" id="UP000619265"/>
    </source>
</evidence>
<reference evidence="6" key="1">
    <citation type="submission" date="2015-10" db="EMBL/GenBank/DDBJ databases">
        <authorList>
            <person name="Martinez-Garcia P.J."/>
            <person name="Crepeau M.W."/>
            <person name="Puiu D."/>
            <person name="Gonzalez-Ibeas D."/>
            <person name="Whalen J."/>
            <person name="Stevens K."/>
            <person name="Paul R."/>
            <person name="Butterfield T."/>
            <person name="Britton M."/>
            <person name="Reagan R."/>
            <person name="Chakraborty S."/>
            <person name="Walawage S.L."/>
            <person name="Vasquez-Gross H.A."/>
            <person name="Cardeno C."/>
            <person name="Famula R."/>
            <person name="Pratt K."/>
            <person name="Kuruganti S."/>
            <person name="Aradhya M.K."/>
            <person name="Leslie C.A."/>
            <person name="Dandekar A.M."/>
            <person name="Salzberg S.L."/>
            <person name="Wegrzyn J.L."/>
            <person name="Langley C.H."/>
            <person name="Neale D.B."/>
        </authorList>
    </citation>
    <scope>NUCLEOTIDE SEQUENCE</scope>
    <source>
        <tissue evidence="6">Leaves</tissue>
    </source>
</reference>
<dbReference type="Pfam" id="PF09425">
    <property type="entry name" value="Jas_motif"/>
    <property type="match status" value="1"/>
</dbReference>
<comment type="function">
    <text evidence="2">Repressor of jasmonate responses.</text>
</comment>
<evidence type="ECO:0000256" key="2">
    <source>
        <dbReference type="RuleBase" id="RU369065"/>
    </source>
</evidence>
<keyword evidence="4" id="KW-0812">Transmembrane</keyword>
<evidence type="ECO:0000256" key="4">
    <source>
        <dbReference type="SAM" id="Phobius"/>
    </source>
</evidence>
<comment type="subcellular location">
    <subcellularLocation>
        <location evidence="2">Nucleus</location>
    </subcellularLocation>
</comment>
<sequence>TVATKFAPFPLSLSLSLSLWLKLQKHLRMCALISSFACSCFLWVAVFAQLRLRGSGMQWPFSNKISAGPQFLSFRATQEDSPRKTLHDPLASSGSMTTISSAAVFDTNQKPYSGVIQKNLSFDKQVEMENQYAMTVLYPLQQHDAHSIHRSREVRIFPFSNQQNQTSTVALGTTVLQSHPVSTGQNMVGSTIKPKPLRAIAPVSVLPSTGSVVGTTDLRNGSKSSGAPAQLTVFYAGSVSVYDDITPERALAIMLLAGNGSSTAHDMTLSTTQEPSPFDGVIKNRPHTTTLFPGPPDPLSFPSQACSDQLGVGASSTNESERVKPMEASSFPTNHSESRKAFSLAECAGTTLIPTVGLPQARKASLARFLEKRKERVMHTSPYNVSKQSPGCSTPRSDSGSSQPTAMN</sequence>
<feature type="domain" description="Tify" evidence="5">
    <location>
        <begin position="224"/>
        <end position="259"/>
    </location>
</feature>
<comment type="similarity">
    <text evidence="1 2">Belongs to the TIFY/JAZ family.</text>
</comment>
<keyword evidence="4" id="KW-0472">Membrane</keyword>
<evidence type="ECO:0000313" key="6">
    <source>
        <dbReference type="EMBL" id="KAF5445553.1"/>
    </source>
</evidence>
<keyword evidence="2" id="KW-1184">Jasmonic acid signaling pathway</keyword>
<dbReference type="AlphaFoldDB" id="A0A833WE29"/>
<dbReference type="PANTHER" id="PTHR33077:SF125">
    <property type="entry name" value="PROTEIN TIFY"/>
    <property type="match status" value="1"/>
</dbReference>
<dbReference type="Proteomes" id="UP000619265">
    <property type="component" value="Unassembled WGS sequence"/>
</dbReference>
<dbReference type="GO" id="GO:2000022">
    <property type="term" value="P:regulation of jasmonic acid mediated signaling pathway"/>
    <property type="evidence" value="ECO:0007669"/>
    <property type="project" value="UniProtKB-UniRule"/>
</dbReference>
<dbReference type="SMART" id="SM00979">
    <property type="entry name" value="TIFY"/>
    <property type="match status" value="1"/>
</dbReference>
<feature type="transmembrane region" description="Helical" evidence="4">
    <location>
        <begin position="30"/>
        <end position="50"/>
    </location>
</feature>
<dbReference type="PROSITE" id="PS51320">
    <property type="entry name" value="TIFY"/>
    <property type="match status" value="1"/>
</dbReference>
<keyword evidence="4" id="KW-1133">Transmembrane helix</keyword>
<dbReference type="Gramene" id="Jr15_11110_p1">
    <property type="protein sequence ID" value="cds.Jr15_11110_p1"/>
    <property type="gene ID" value="Jr15_11110"/>
</dbReference>
<dbReference type="InterPro" id="IPR010399">
    <property type="entry name" value="Tify_dom"/>
</dbReference>
<gene>
    <name evidence="6" type="ORF">F2P56_034599</name>
</gene>
<reference evidence="6" key="2">
    <citation type="submission" date="2020-03" db="EMBL/GenBank/DDBJ databases">
        <title>Walnut 2.0.</title>
        <authorList>
            <person name="Marrano A."/>
            <person name="Britton M."/>
            <person name="Zimin A.V."/>
            <person name="Zaini P.A."/>
            <person name="Workman R."/>
            <person name="Puiu D."/>
            <person name="Bianco L."/>
            <person name="Allen B.J."/>
            <person name="Troggio M."/>
            <person name="Leslie C.A."/>
            <person name="Timp W."/>
            <person name="Dendekar A."/>
            <person name="Salzberg S.L."/>
            <person name="Neale D.B."/>
        </authorList>
    </citation>
    <scope>NUCLEOTIDE SEQUENCE</scope>
    <source>
        <tissue evidence="6">Leaves</tissue>
    </source>
</reference>
<evidence type="ECO:0000256" key="3">
    <source>
        <dbReference type="SAM" id="MobiDB-lite"/>
    </source>
</evidence>
<dbReference type="GO" id="GO:0005634">
    <property type="term" value="C:nucleus"/>
    <property type="evidence" value="ECO:0007669"/>
    <property type="project" value="UniProtKB-SubCell"/>
</dbReference>
<organism evidence="6 7">
    <name type="scientific">Juglans regia</name>
    <name type="common">English walnut</name>
    <dbReference type="NCBI Taxonomy" id="51240"/>
    <lineage>
        <taxon>Eukaryota</taxon>
        <taxon>Viridiplantae</taxon>
        <taxon>Streptophyta</taxon>
        <taxon>Embryophyta</taxon>
        <taxon>Tracheophyta</taxon>
        <taxon>Spermatophyta</taxon>
        <taxon>Magnoliopsida</taxon>
        <taxon>eudicotyledons</taxon>
        <taxon>Gunneridae</taxon>
        <taxon>Pentapetalae</taxon>
        <taxon>rosids</taxon>
        <taxon>fabids</taxon>
        <taxon>Fagales</taxon>
        <taxon>Juglandaceae</taxon>
        <taxon>Juglans</taxon>
    </lineage>
</organism>
<feature type="non-terminal residue" evidence="6">
    <location>
        <position position="408"/>
    </location>
</feature>
<dbReference type="InterPro" id="IPR040390">
    <property type="entry name" value="TIFY/JAZ"/>
</dbReference>
<dbReference type="InterPro" id="IPR018467">
    <property type="entry name" value="CCT_CS"/>
</dbReference>
<dbReference type="Pfam" id="PF06200">
    <property type="entry name" value="tify"/>
    <property type="match status" value="1"/>
</dbReference>
<feature type="region of interest" description="Disordered" evidence="3">
    <location>
        <begin position="295"/>
        <end position="337"/>
    </location>
</feature>
<keyword evidence="2" id="KW-0539">Nucleus</keyword>
<dbReference type="GO" id="GO:0031347">
    <property type="term" value="P:regulation of defense response"/>
    <property type="evidence" value="ECO:0007669"/>
    <property type="project" value="UniProtKB-UniRule"/>
</dbReference>